<dbReference type="Gene3D" id="1.10.287.130">
    <property type="match status" value="1"/>
</dbReference>
<keyword evidence="5" id="KW-0547">Nucleotide-binding</keyword>
<dbReference type="SMART" id="SM00387">
    <property type="entry name" value="HATPase_c"/>
    <property type="match status" value="1"/>
</dbReference>
<evidence type="ECO:0000259" key="10">
    <source>
        <dbReference type="PROSITE" id="PS50109"/>
    </source>
</evidence>
<organism evidence="11 12">
    <name type="scientific">Sulfidibacter corallicola</name>
    <dbReference type="NCBI Taxonomy" id="2818388"/>
    <lineage>
        <taxon>Bacteria</taxon>
        <taxon>Pseudomonadati</taxon>
        <taxon>Acidobacteriota</taxon>
        <taxon>Holophagae</taxon>
        <taxon>Acanthopleuribacterales</taxon>
        <taxon>Acanthopleuribacteraceae</taxon>
        <taxon>Sulfidibacter</taxon>
    </lineage>
</organism>
<keyword evidence="12" id="KW-1185">Reference proteome</keyword>
<accession>A0A8A4TN04</accession>
<dbReference type="KEGG" id="scor:J3U87_20455"/>
<dbReference type="Proteomes" id="UP000663929">
    <property type="component" value="Chromosome"/>
</dbReference>
<evidence type="ECO:0000256" key="6">
    <source>
        <dbReference type="ARBA" id="ARBA00022777"/>
    </source>
</evidence>
<keyword evidence="3" id="KW-0597">Phosphoprotein</keyword>
<feature type="domain" description="Histidine kinase" evidence="10">
    <location>
        <begin position="228"/>
        <end position="435"/>
    </location>
</feature>
<dbReference type="PROSITE" id="PS50109">
    <property type="entry name" value="HIS_KIN"/>
    <property type="match status" value="1"/>
</dbReference>
<evidence type="ECO:0000256" key="5">
    <source>
        <dbReference type="ARBA" id="ARBA00022741"/>
    </source>
</evidence>
<dbReference type="SUPFAM" id="SSF47384">
    <property type="entry name" value="Homodimeric domain of signal transducing histidine kinase"/>
    <property type="match status" value="1"/>
</dbReference>
<dbReference type="GO" id="GO:0000155">
    <property type="term" value="F:phosphorelay sensor kinase activity"/>
    <property type="evidence" value="ECO:0007669"/>
    <property type="project" value="InterPro"/>
</dbReference>
<dbReference type="InterPro" id="IPR000014">
    <property type="entry name" value="PAS"/>
</dbReference>
<dbReference type="InterPro" id="IPR003594">
    <property type="entry name" value="HATPase_dom"/>
</dbReference>
<feature type="region of interest" description="Disordered" evidence="9">
    <location>
        <begin position="1"/>
        <end position="40"/>
    </location>
</feature>
<protein>
    <recommendedName>
        <fullName evidence="2">histidine kinase</fullName>
        <ecNumber evidence="2">2.7.13.3</ecNumber>
    </recommendedName>
</protein>
<proteinExistence type="predicted"/>
<dbReference type="Gene3D" id="3.30.565.10">
    <property type="entry name" value="Histidine kinase-like ATPase, C-terminal domain"/>
    <property type="match status" value="1"/>
</dbReference>
<evidence type="ECO:0000313" key="12">
    <source>
        <dbReference type="Proteomes" id="UP000663929"/>
    </source>
</evidence>
<dbReference type="PANTHER" id="PTHR43065:SF10">
    <property type="entry name" value="PEROXIDE STRESS-ACTIVATED HISTIDINE KINASE MAK3"/>
    <property type="match status" value="1"/>
</dbReference>
<evidence type="ECO:0000256" key="8">
    <source>
        <dbReference type="ARBA" id="ARBA00023012"/>
    </source>
</evidence>
<dbReference type="PANTHER" id="PTHR43065">
    <property type="entry name" value="SENSOR HISTIDINE KINASE"/>
    <property type="match status" value="1"/>
</dbReference>
<keyword evidence="6" id="KW-0418">Kinase</keyword>
<evidence type="ECO:0000256" key="3">
    <source>
        <dbReference type="ARBA" id="ARBA00022553"/>
    </source>
</evidence>
<dbReference type="GO" id="GO:0005524">
    <property type="term" value="F:ATP binding"/>
    <property type="evidence" value="ECO:0007669"/>
    <property type="project" value="UniProtKB-KW"/>
</dbReference>
<dbReference type="InterPro" id="IPR004358">
    <property type="entry name" value="Sig_transdc_His_kin-like_C"/>
</dbReference>
<evidence type="ECO:0000256" key="1">
    <source>
        <dbReference type="ARBA" id="ARBA00000085"/>
    </source>
</evidence>
<keyword evidence="7" id="KW-0067">ATP-binding</keyword>
<dbReference type="EMBL" id="CP071793">
    <property type="protein sequence ID" value="QTD47965.1"/>
    <property type="molecule type" value="Genomic_DNA"/>
</dbReference>
<dbReference type="InterPro" id="IPR035965">
    <property type="entry name" value="PAS-like_dom_sf"/>
</dbReference>
<dbReference type="SMART" id="SM00388">
    <property type="entry name" value="HisKA"/>
    <property type="match status" value="1"/>
</dbReference>
<dbReference type="PRINTS" id="PR00344">
    <property type="entry name" value="BCTRLSENSOR"/>
</dbReference>
<dbReference type="Pfam" id="PF02518">
    <property type="entry name" value="HATPase_c"/>
    <property type="match status" value="1"/>
</dbReference>
<feature type="compositionally biased region" description="Basic and acidic residues" evidence="9">
    <location>
        <begin position="9"/>
        <end position="29"/>
    </location>
</feature>
<evidence type="ECO:0000256" key="9">
    <source>
        <dbReference type="SAM" id="MobiDB-lite"/>
    </source>
</evidence>
<dbReference type="CDD" id="cd00082">
    <property type="entry name" value="HisKA"/>
    <property type="match status" value="1"/>
</dbReference>
<dbReference type="CDD" id="cd00075">
    <property type="entry name" value="HATPase"/>
    <property type="match status" value="1"/>
</dbReference>
<keyword evidence="8" id="KW-0902">Two-component regulatory system</keyword>
<dbReference type="RefSeq" id="WP_237377629.1">
    <property type="nucleotide sequence ID" value="NZ_CP071793.1"/>
</dbReference>
<dbReference type="InterPro" id="IPR005467">
    <property type="entry name" value="His_kinase_dom"/>
</dbReference>
<sequence length="435" mass="47947">MAPSEFDPMPEKTKIDLTEEMSEGKRSGLGDDAGSGEQDQDAELLLKAFQSFSEASVQLERSYQELQAHTRELDLELKETNEKLKRSLIDQEATSLHLRGILGALQVGILVIDLDGTLVEINPSAAKLLQVDGKSGVHYARLDLPEPVNDFVYHCLDSTMPRRPRQEVSIPGEDGQIDLELTFRLVRPEGGGIMSVLILIEDKTLLNRLQSQSKRTARLAAMGEMAAELAHEIRNPLGSIKLFSGLLESDLEAMPDQAKLAYQISHGVTVLENIVSNILAYSANVTPKLESIDLAVLIDESLSLFELERDRKEIQLEVTPPQKPARIMGDPHLLKQVVLNLCNNAIKAMKKGGRLEIHIKRREEYADLVITDSGHGIPAGELHKIFDPFFTTFRGGTGLGLSVVNQIVEKHRGAIDVKSVVGEGTSVYVSLPRIT</sequence>
<evidence type="ECO:0000256" key="7">
    <source>
        <dbReference type="ARBA" id="ARBA00022840"/>
    </source>
</evidence>
<dbReference type="InterPro" id="IPR003661">
    <property type="entry name" value="HisK_dim/P_dom"/>
</dbReference>
<keyword evidence="4" id="KW-0808">Transferase</keyword>
<dbReference type="CDD" id="cd00130">
    <property type="entry name" value="PAS"/>
    <property type="match status" value="1"/>
</dbReference>
<dbReference type="AlphaFoldDB" id="A0A8A4TN04"/>
<evidence type="ECO:0000256" key="2">
    <source>
        <dbReference type="ARBA" id="ARBA00012438"/>
    </source>
</evidence>
<comment type="catalytic activity">
    <reaction evidence="1">
        <text>ATP + protein L-histidine = ADP + protein N-phospho-L-histidine.</text>
        <dbReference type="EC" id="2.7.13.3"/>
    </reaction>
</comment>
<dbReference type="Pfam" id="PF00512">
    <property type="entry name" value="HisKA"/>
    <property type="match status" value="1"/>
</dbReference>
<dbReference type="InterPro" id="IPR036097">
    <property type="entry name" value="HisK_dim/P_sf"/>
</dbReference>
<gene>
    <name evidence="11" type="ORF">J3U87_20455</name>
</gene>
<evidence type="ECO:0000256" key="4">
    <source>
        <dbReference type="ARBA" id="ARBA00022679"/>
    </source>
</evidence>
<dbReference type="EC" id="2.7.13.3" evidence="2"/>
<dbReference type="Gene3D" id="3.30.450.20">
    <property type="entry name" value="PAS domain"/>
    <property type="match status" value="1"/>
</dbReference>
<dbReference type="InterPro" id="IPR036890">
    <property type="entry name" value="HATPase_C_sf"/>
</dbReference>
<name>A0A8A4TN04_SULCO</name>
<dbReference type="Pfam" id="PF13188">
    <property type="entry name" value="PAS_8"/>
    <property type="match status" value="1"/>
</dbReference>
<reference evidence="11" key="1">
    <citation type="submission" date="2021-03" db="EMBL/GenBank/DDBJ databases">
        <title>Acanthopleuribacteraceae sp. M133.</title>
        <authorList>
            <person name="Wang G."/>
        </authorList>
    </citation>
    <scope>NUCLEOTIDE SEQUENCE</scope>
    <source>
        <strain evidence="11">M133</strain>
    </source>
</reference>
<dbReference type="SUPFAM" id="SSF55874">
    <property type="entry name" value="ATPase domain of HSP90 chaperone/DNA topoisomerase II/histidine kinase"/>
    <property type="match status" value="1"/>
</dbReference>
<dbReference type="SUPFAM" id="SSF55785">
    <property type="entry name" value="PYP-like sensor domain (PAS domain)"/>
    <property type="match status" value="1"/>
</dbReference>
<evidence type="ECO:0000313" key="11">
    <source>
        <dbReference type="EMBL" id="QTD47965.1"/>
    </source>
</evidence>